<proteinExistence type="predicted"/>
<organism evidence="1 2">
    <name type="scientific">Rahnella laticis</name>
    <dbReference type="NCBI Taxonomy" id="2787622"/>
    <lineage>
        <taxon>Bacteria</taxon>
        <taxon>Pseudomonadati</taxon>
        <taxon>Pseudomonadota</taxon>
        <taxon>Gammaproteobacteria</taxon>
        <taxon>Enterobacterales</taxon>
        <taxon>Yersiniaceae</taxon>
        <taxon>Rahnella</taxon>
    </lineage>
</organism>
<gene>
    <name evidence="1" type="ORF">IV433_01800</name>
</gene>
<comment type="caution">
    <text evidence="1">The sequence shown here is derived from an EMBL/GenBank/DDBJ whole genome shotgun (WGS) entry which is preliminary data.</text>
</comment>
<dbReference type="EMBL" id="JADOBI010000001">
    <property type="protein sequence ID" value="MBF7978140.1"/>
    <property type="molecule type" value="Genomic_DNA"/>
</dbReference>
<keyword evidence="2" id="KW-1185">Reference proteome</keyword>
<dbReference type="Proteomes" id="UP000636811">
    <property type="component" value="Unassembled WGS sequence"/>
</dbReference>
<reference evidence="1 2" key="1">
    <citation type="submission" date="2020-11" db="EMBL/GenBank/DDBJ databases">
        <title>Taxonomic investigation of Rahnella strains.</title>
        <authorList>
            <person name="Lee S.D."/>
        </authorList>
    </citation>
    <scope>NUCLEOTIDE SEQUENCE [LARGE SCALE GENOMIC DNA]</scope>
    <source>
        <strain evidence="1 2">SAP-17</strain>
    </source>
</reference>
<evidence type="ECO:0000313" key="2">
    <source>
        <dbReference type="Proteomes" id="UP000636811"/>
    </source>
</evidence>
<protein>
    <submittedName>
        <fullName evidence="1">Uncharacterized protein</fullName>
    </submittedName>
</protein>
<name>A0ABS0DZ98_9GAMM</name>
<sequence>MATWGALFTDQYGNPWTTPDTTPMCLVQKIVLNPSSAGSYTLPVNSSSPFIIACHATVSNVLFYIRKVDSTYTLNYKVAGTGGSPGTVTIYIFGYVIPQPLPKWGVAIWNAAGQCILTNETKVMNPPVGYGTIGSTTDIGYLVDKTVSGKWAVLPRVVGVVVGVMGTTQPRPWSSPIDTSAYYDGSSTRIRAGQRDAPGEELHNVGYSNSRDQIFAIDVSRY</sequence>
<evidence type="ECO:0000313" key="1">
    <source>
        <dbReference type="EMBL" id="MBF7978140.1"/>
    </source>
</evidence>
<accession>A0ABS0DZ98</accession>